<evidence type="ECO:0000256" key="1">
    <source>
        <dbReference type="SAM" id="MobiDB-lite"/>
    </source>
</evidence>
<dbReference type="GeneID" id="94172618"/>
<keyword evidence="3" id="KW-1185">Reference proteome</keyword>
<sequence length="198" mass="20867">MAASSVELEELKRRLIMQYEEEINAQLGVRASPAESDILVPATSSTPSYLYQRLLCLRAGRPYGVGVPTNASEMVQLLVENQPPPEVMLAQRLHKAQDESVRLLAVHAAATAAATADDATASDGVHEEVAIGPLTAQERMTLLSKLAEAIPSPPLAESAASRCAPAAGAHADDDVVADASEDQGGAANKKEELAEEME</sequence>
<comment type="caution">
    <text evidence="2">The sequence shown here is derived from an EMBL/GenBank/DDBJ whole genome shotgun (WGS) entry which is preliminary data.</text>
</comment>
<dbReference type="OrthoDB" id="267610at2759"/>
<organism evidence="2 3">
    <name type="scientific">Leishmania enriettii</name>
    <dbReference type="NCBI Taxonomy" id="5663"/>
    <lineage>
        <taxon>Eukaryota</taxon>
        <taxon>Discoba</taxon>
        <taxon>Euglenozoa</taxon>
        <taxon>Kinetoplastea</taxon>
        <taxon>Metakinetoplastina</taxon>
        <taxon>Trypanosomatida</taxon>
        <taxon>Trypanosomatidae</taxon>
        <taxon>Leishmaniinae</taxon>
        <taxon>Leishmania</taxon>
    </lineage>
</organism>
<feature type="region of interest" description="Disordered" evidence="1">
    <location>
        <begin position="154"/>
        <end position="198"/>
    </location>
</feature>
<dbReference type="Proteomes" id="UP000674179">
    <property type="component" value="Chromosome 23"/>
</dbReference>
<feature type="compositionally biased region" description="Low complexity" evidence="1">
    <location>
        <begin position="156"/>
        <end position="169"/>
    </location>
</feature>
<dbReference type="KEGG" id="lenr:94172618"/>
<protein>
    <submittedName>
        <fullName evidence="2">Uncharacterized protein</fullName>
    </submittedName>
</protein>
<dbReference type="EMBL" id="JAFHKP010000023">
    <property type="protein sequence ID" value="KAG5478838.1"/>
    <property type="molecule type" value="Genomic_DNA"/>
</dbReference>
<evidence type="ECO:0000313" key="2">
    <source>
        <dbReference type="EMBL" id="KAG5478838.1"/>
    </source>
</evidence>
<reference evidence="2 3" key="1">
    <citation type="submission" date="2021-02" db="EMBL/GenBank/DDBJ databases">
        <title>Leishmania (Mundinia) enrietti genome sequencing and assembly.</title>
        <authorList>
            <person name="Almutairi H."/>
            <person name="Gatherer D."/>
        </authorList>
    </citation>
    <scope>NUCLEOTIDE SEQUENCE [LARGE SCALE GENOMIC DNA]</scope>
    <source>
        <strain evidence="2">CUR178</strain>
    </source>
</reference>
<proteinExistence type="predicted"/>
<evidence type="ECO:0000313" key="3">
    <source>
        <dbReference type="Proteomes" id="UP000674179"/>
    </source>
</evidence>
<accession>A0A836KUP2</accession>
<dbReference type="AlphaFoldDB" id="A0A836KUP2"/>
<dbReference type="RefSeq" id="XP_067692896.1">
    <property type="nucleotide sequence ID" value="XM_067837108.1"/>
</dbReference>
<gene>
    <name evidence="2" type="ORF">CUR178_05418</name>
</gene>
<name>A0A836KUP2_LEIEN</name>